<name>A0A5C6S4A1_9RHOB</name>
<dbReference type="GO" id="GO:0016887">
    <property type="term" value="F:ATP hydrolysis activity"/>
    <property type="evidence" value="ECO:0007669"/>
    <property type="project" value="InterPro"/>
</dbReference>
<comment type="caution">
    <text evidence="2">The sequence shown here is derived from an EMBL/GenBank/DDBJ whole genome shotgun (WGS) entry which is preliminary data.</text>
</comment>
<dbReference type="EMBL" id="VOPL01000004">
    <property type="protein sequence ID" value="TXB68810.1"/>
    <property type="molecule type" value="Genomic_DNA"/>
</dbReference>
<evidence type="ECO:0000259" key="1">
    <source>
        <dbReference type="SMART" id="SM00382"/>
    </source>
</evidence>
<dbReference type="SMART" id="SM00382">
    <property type="entry name" value="AAA"/>
    <property type="match status" value="1"/>
</dbReference>
<dbReference type="AlphaFoldDB" id="A0A5C6S4A1"/>
<gene>
    <name evidence="2" type="ORF">FQV27_11690</name>
</gene>
<dbReference type="PRINTS" id="PR00300">
    <property type="entry name" value="CLPPROTEASEA"/>
</dbReference>
<dbReference type="InterPro" id="IPR003593">
    <property type="entry name" value="AAA+_ATPase"/>
</dbReference>
<dbReference type="Pfam" id="PF07728">
    <property type="entry name" value="AAA_5"/>
    <property type="match status" value="1"/>
</dbReference>
<feature type="domain" description="AAA+ ATPase" evidence="1">
    <location>
        <begin position="25"/>
        <end position="183"/>
    </location>
</feature>
<reference evidence="2 3" key="1">
    <citation type="submission" date="2019-08" db="EMBL/GenBank/DDBJ databases">
        <authorList>
            <person name="Ye J."/>
        </authorList>
    </citation>
    <scope>NUCLEOTIDE SEQUENCE [LARGE SCALE GENOMIC DNA]</scope>
    <source>
        <strain evidence="2 3">TK008</strain>
    </source>
</reference>
<dbReference type="PANTHER" id="PTHR42759:SF6">
    <property type="entry name" value="REGULATORY PROTEIN-RELATED"/>
    <property type="match status" value="1"/>
</dbReference>
<dbReference type="Gene3D" id="3.40.50.300">
    <property type="entry name" value="P-loop containing nucleotide triphosphate hydrolases"/>
    <property type="match status" value="1"/>
</dbReference>
<dbReference type="InterPro" id="IPR001270">
    <property type="entry name" value="ClpA/B"/>
</dbReference>
<dbReference type="OrthoDB" id="9783370at2"/>
<organism evidence="2 3">
    <name type="scientific">Paracoccus aurantiacus</name>
    <dbReference type="NCBI Taxonomy" id="2599412"/>
    <lineage>
        <taxon>Bacteria</taxon>
        <taxon>Pseudomonadati</taxon>
        <taxon>Pseudomonadota</taxon>
        <taxon>Alphaproteobacteria</taxon>
        <taxon>Rhodobacterales</taxon>
        <taxon>Paracoccaceae</taxon>
        <taxon>Paracoccus</taxon>
    </lineage>
</organism>
<dbReference type="InterPro" id="IPR027417">
    <property type="entry name" value="P-loop_NTPase"/>
</dbReference>
<dbReference type="CDD" id="cd00009">
    <property type="entry name" value="AAA"/>
    <property type="match status" value="1"/>
</dbReference>
<dbReference type="RefSeq" id="WP_147098638.1">
    <property type="nucleotide sequence ID" value="NZ_JBHUFH010000012.1"/>
</dbReference>
<dbReference type="Proteomes" id="UP000321562">
    <property type="component" value="Unassembled WGS sequence"/>
</dbReference>
<dbReference type="InterPro" id="IPR050764">
    <property type="entry name" value="CbbQ/NirQ/NorQ/GpvN"/>
</dbReference>
<keyword evidence="3" id="KW-1185">Reference proteome</keyword>
<protein>
    <submittedName>
        <fullName evidence="2">MoxR family ATPase</fullName>
    </submittedName>
</protein>
<dbReference type="SUPFAM" id="SSF52540">
    <property type="entry name" value="P-loop containing nucleoside triphosphate hydrolases"/>
    <property type="match status" value="1"/>
</dbReference>
<dbReference type="PANTHER" id="PTHR42759">
    <property type="entry name" value="MOXR FAMILY PROTEIN"/>
    <property type="match status" value="1"/>
</dbReference>
<proteinExistence type="predicted"/>
<dbReference type="InterPro" id="IPR011704">
    <property type="entry name" value="ATPase_dyneun-rel_AAA"/>
</dbReference>
<evidence type="ECO:0000313" key="2">
    <source>
        <dbReference type="EMBL" id="TXB68810.1"/>
    </source>
</evidence>
<accession>A0A5C6S4A1</accession>
<sequence>MQFASTETYVAPAELAMAVNAAITLERPLLVKGEPGTGKTELARQVAASLNLPIIEWNVKSTTRAQQGLYEYDAVSRLRDSQLGDARVHEVGNYIRKGKLWQAFEAPGKVVLLIDEIDKADIEFPNDLLQELDRMEFHVYETGETVRAAHRPVVIITSNNEKELPDAFLRRCFFHYIRFPDAEVLSKIVAVHYPGLKPRLLEEALSQFFEIRDVPGLKKKPSTSELLDWLKLILAEDLAPDDLKKAPGEMLPKLHGALLKNEQDVALFEKLAFMARRQGR</sequence>
<dbReference type="GO" id="GO:0005524">
    <property type="term" value="F:ATP binding"/>
    <property type="evidence" value="ECO:0007669"/>
    <property type="project" value="InterPro"/>
</dbReference>
<evidence type="ECO:0000313" key="3">
    <source>
        <dbReference type="Proteomes" id="UP000321562"/>
    </source>
</evidence>